<dbReference type="RefSeq" id="XP_006696777.1">
    <property type="nucleotide sequence ID" value="XM_006696714.1"/>
</dbReference>
<evidence type="ECO:0000313" key="6">
    <source>
        <dbReference type="Proteomes" id="UP000008066"/>
    </source>
</evidence>
<evidence type="ECO:0008006" key="7">
    <source>
        <dbReference type="Google" id="ProtNLM"/>
    </source>
</evidence>
<sequence>MDEYEDDTFNELDNSILQELENNAIQATQAKLAQTQGLAQSQFQFCPPQAQFRPIQPIQPPRRPQNQLQQQHNVSDYGLDDDDFDDTIVIDESARLPPRTAIEKTISQNQPRLAAVAGGTQRWNQHLPQPRPTYPPRPQFRRFPQQSPQTFSSPRYPPGSSRPQPHHPLQPSQFSRPAPFVPRPSPPVRPPQVAYPFQPSQPPHAGNQNDLIAELTAKLNALEQELITARGEASILRSKYDKAQAAHDAELAALKKKTAEQLAKQERLIEEARAAEKMATTELQFARQDLREELTRTKARRKDKDGGAGPSTPRKNRAWGVPDGFDDVEILGTSPNKGQARRREAAGDRTPTKKRKRPVVDSPTFVLETEGGDVQVVKAPKPAPVMLSSRPGLSFDFLRVIIDHGTVREQPPTFDLLSRFSFPSDPTQSFSSIIFQKLPKIGDSHDPLRLLADFVELIIDLWQRCLSERYHTPIYYLASLALYTLLLNTESVAPHIISSLIPVCATTCRLVALPRLNSVDGNLAEHPDPAVRQLLSEIDVGQCLSLLHLAALGCLSPPVDDGDNTQQPKTSTQTQFWRTMELDFVLLMLSPKHPETEWLQMLNLLWTSVTPDSLGPIPSFATDQSAGSERPGDIHTTTGIAAMVIDCVSSFLCEPPLWATPGTIKDAGVRIAAVQTLTMFATSPFGAMQLAMSDVAIPRLVTVLSWAIDRLYDMDVEFPLRPEKRPLFDKDEMQHDCPKPSEADDNEESHEPDPMTLFCRLIAETTKLLHYLATDSRTANVANLAGKLAASYGGSQRHLISLARLNFAEEDLIFEAGIDAETIELAHDLIELAVTPDEGREVVEVFG</sequence>
<evidence type="ECO:0000259" key="4">
    <source>
        <dbReference type="Pfam" id="PF21048"/>
    </source>
</evidence>
<dbReference type="InterPro" id="IPR048379">
    <property type="entry name" value="Rad26-like_C"/>
</dbReference>
<feature type="region of interest" description="Disordered" evidence="1">
    <location>
        <begin position="727"/>
        <end position="751"/>
    </location>
</feature>
<dbReference type="OrthoDB" id="5245063at2759"/>
<feature type="compositionally biased region" description="Pro residues" evidence="1">
    <location>
        <begin position="129"/>
        <end position="138"/>
    </location>
</feature>
<protein>
    <recommendedName>
        <fullName evidence="7">DNA repair protein Rad26</fullName>
    </recommendedName>
</protein>
<reference evidence="5 6" key="1">
    <citation type="journal article" date="2011" name="Cell">
        <title>Insight into structure and assembly of the nuclear pore complex by utilizing the genome of a eukaryotic thermophile.</title>
        <authorList>
            <person name="Amlacher S."/>
            <person name="Sarges P."/>
            <person name="Flemming D."/>
            <person name="van Noort V."/>
            <person name="Kunze R."/>
            <person name="Devos D.P."/>
            <person name="Arumugam M."/>
            <person name="Bork P."/>
            <person name="Hurt E."/>
        </authorList>
    </citation>
    <scope>NUCLEOTIDE SEQUENCE [LARGE SCALE GENOMIC DNA]</scope>
    <source>
        <strain evidence="6">DSM 1495 / CBS 144.50 / IMI 039719</strain>
    </source>
</reference>
<feature type="domain" description="Rad26-like C-terminal" evidence="3">
    <location>
        <begin position="782"/>
        <end position="846"/>
    </location>
</feature>
<feature type="domain" description="Rad26-like N-terminal" evidence="4">
    <location>
        <begin position="397"/>
        <end position="445"/>
    </location>
</feature>
<accession>G0SG20</accession>
<dbReference type="InterPro" id="IPR048380">
    <property type="entry name" value="Rad26-like_N"/>
</dbReference>
<feature type="compositionally biased region" description="Basic and acidic residues" evidence="1">
    <location>
        <begin position="727"/>
        <end position="742"/>
    </location>
</feature>
<feature type="domain" description="Rad26-like helical repeats" evidence="2">
    <location>
        <begin position="503"/>
        <end position="772"/>
    </location>
</feature>
<feature type="compositionally biased region" description="Low complexity" evidence="1">
    <location>
        <begin position="141"/>
        <end position="163"/>
    </location>
</feature>
<dbReference type="AlphaFoldDB" id="G0SG20"/>
<feature type="compositionally biased region" description="Low complexity" evidence="1">
    <location>
        <begin position="47"/>
        <end position="56"/>
    </location>
</feature>
<dbReference type="InterPro" id="IPR022093">
    <property type="entry name" value="Rad26-like_helical"/>
</dbReference>
<organism evidence="6">
    <name type="scientific">Chaetomium thermophilum (strain DSM 1495 / CBS 144.50 / IMI 039719)</name>
    <name type="common">Thermochaetoides thermophila</name>
    <dbReference type="NCBI Taxonomy" id="759272"/>
    <lineage>
        <taxon>Eukaryota</taxon>
        <taxon>Fungi</taxon>
        <taxon>Dikarya</taxon>
        <taxon>Ascomycota</taxon>
        <taxon>Pezizomycotina</taxon>
        <taxon>Sordariomycetes</taxon>
        <taxon>Sordariomycetidae</taxon>
        <taxon>Sordariales</taxon>
        <taxon>Chaetomiaceae</taxon>
        <taxon>Thermochaetoides</taxon>
    </lineage>
</organism>
<evidence type="ECO:0000259" key="2">
    <source>
        <dbReference type="Pfam" id="PF12331"/>
    </source>
</evidence>
<evidence type="ECO:0000313" key="5">
    <source>
        <dbReference type="EMBL" id="EGS17159.1"/>
    </source>
</evidence>
<dbReference type="EMBL" id="GL988047">
    <property type="protein sequence ID" value="EGS17159.1"/>
    <property type="molecule type" value="Genomic_DNA"/>
</dbReference>
<dbReference type="GeneID" id="18260511"/>
<dbReference type="eggNOG" id="ENOG502RZ1G">
    <property type="taxonomic scope" value="Eukaryota"/>
</dbReference>
<dbReference type="Pfam" id="PF21048">
    <property type="entry name" value="Rad26-like_N"/>
    <property type="match status" value="1"/>
</dbReference>
<feature type="region of interest" description="Disordered" evidence="1">
    <location>
        <begin position="115"/>
        <end position="208"/>
    </location>
</feature>
<keyword evidence="6" id="KW-1185">Reference proteome</keyword>
<evidence type="ECO:0000256" key="1">
    <source>
        <dbReference type="SAM" id="MobiDB-lite"/>
    </source>
</evidence>
<proteinExistence type="predicted"/>
<feature type="compositionally biased region" description="Basic and acidic residues" evidence="1">
    <location>
        <begin position="341"/>
        <end position="351"/>
    </location>
</feature>
<feature type="region of interest" description="Disordered" evidence="1">
    <location>
        <begin position="295"/>
        <end position="359"/>
    </location>
</feature>
<dbReference type="Proteomes" id="UP000008066">
    <property type="component" value="Unassembled WGS sequence"/>
</dbReference>
<name>G0SG20_CHATD</name>
<feature type="region of interest" description="Disordered" evidence="1">
    <location>
        <begin position="47"/>
        <end position="84"/>
    </location>
</feature>
<dbReference type="OMA" id="EMAHEML"/>
<dbReference type="STRING" id="759272.G0SG20"/>
<feature type="compositionally biased region" description="Basic and acidic residues" evidence="1">
    <location>
        <begin position="295"/>
        <end position="306"/>
    </location>
</feature>
<dbReference type="HOGENOM" id="CLU_013058_1_0_1"/>
<dbReference type="Pfam" id="PF12331">
    <property type="entry name" value="Rad26-like_helical_rpts"/>
    <property type="match status" value="1"/>
</dbReference>
<gene>
    <name evidence="5" type="ORF">CTHT_0064730</name>
</gene>
<evidence type="ECO:0000259" key="3">
    <source>
        <dbReference type="Pfam" id="PF21046"/>
    </source>
</evidence>
<dbReference type="Pfam" id="PF21046">
    <property type="entry name" value="Rad26-like_C"/>
    <property type="match status" value="1"/>
</dbReference>
<feature type="compositionally biased region" description="Pro residues" evidence="1">
    <location>
        <begin position="179"/>
        <end position="190"/>
    </location>
</feature>
<dbReference type="KEGG" id="cthr:CTHT_0064730"/>